<dbReference type="RefSeq" id="XP_030514453.1">
    <property type="nucleotide sequence ID" value="XM_030658593.2"/>
</dbReference>
<dbReference type="InterPro" id="IPR013210">
    <property type="entry name" value="LRR_N_plant-typ"/>
</dbReference>
<dbReference type="SUPFAM" id="SSF52058">
    <property type="entry name" value="L domain-like"/>
    <property type="match status" value="1"/>
</dbReference>
<dbReference type="PRINTS" id="PR00019">
    <property type="entry name" value="LEURICHRPT"/>
</dbReference>
<evidence type="ECO:0000256" key="10">
    <source>
        <dbReference type="ARBA" id="ARBA00023170"/>
    </source>
</evidence>
<feature type="domain" description="Leucine-rich repeat-containing N-terminal plant-type" evidence="14">
    <location>
        <begin position="28"/>
        <end position="76"/>
    </location>
</feature>
<dbReference type="Pfam" id="PF08263">
    <property type="entry name" value="LRRNT_2"/>
    <property type="match status" value="1"/>
</dbReference>
<dbReference type="PANTHER" id="PTHR48061:SF29">
    <property type="entry name" value="RECEPTOR-LIKE KINASE FAMILY PROTEIN, PUTATIVE-RELATED"/>
    <property type="match status" value="1"/>
</dbReference>
<dbReference type="InterPro" id="IPR001611">
    <property type="entry name" value="Leu-rich_rpt"/>
</dbReference>
<reference evidence="17" key="1">
    <citation type="submission" date="2025-08" db="UniProtKB">
        <authorList>
            <consortium name="RefSeq"/>
        </authorList>
    </citation>
    <scope>IDENTIFICATION</scope>
    <source>
        <tissue evidence="17">Leaf</tissue>
    </source>
</reference>
<keyword evidence="8 12" id="KW-1133">Transmembrane helix</keyword>
<evidence type="ECO:0000256" key="1">
    <source>
        <dbReference type="ARBA" id="ARBA00004251"/>
    </source>
</evidence>
<comment type="subcellular location">
    <subcellularLocation>
        <location evidence="1">Cell membrane</location>
        <topology evidence="1">Single-pass type I membrane protein</topology>
    </subcellularLocation>
</comment>
<gene>
    <name evidence="17" type="primary">LOC115728254</name>
</gene>
<feature type="signal peptide" evidence="13">
    <location>
        <begin position="1"/>
        <end position="23"/>
    </location>
</feature>
<name>A0A8B8MWH0_9MYRT</name>
<evidence type="ECO:0000259" key="14">
    <source>
        <dbReference type="Pfam" id="PF08263"/>
    </source>
</evidence>
<evidence type="ECO:0000256" key="8">
    <source>
        <dbReference type="ARBA" id="ARBA00022989"/>
    </source>
</evidence>
<evidence type="ECO:0000256" key="9">
    <source>
        <dbReference type="ARBA" id="ARBA00023136"/>
    </source>
</evidence>
<dbReference type="InterPro" id="IPR032675">
    <property type="entry name" value="LRR_dom_sf"/>
</dbReference>
<sequence length="960" mass="106834">MASLLYALRPWIVLLLMIHTSLAKPLCHPDESSALMEFKRSFRIDTDQIRCVYPKVESWPQDGHGDCCSWDGVECNEANGHVTGLDLSSSCLFGIITSNTSLFRLLHLESLNLALNDFNSSSIPYGFGGLSRLRYLNLSISEFSGKVPADISRLSRLISLDLSSEWASLEMPNVENFVQNLTMLRELDLSSITMASPFPHVLANLSSLKSLKLSKCGLHGVLPVSIFQLPRLEVLDISYNGKLSGFIPEQQWGNPLKSLSLGGTILSGSLPSSLSNLSQLAYLDLQRSKFMGQIPASLANLTQLSYLDLSVNNFTGDISHWLGNLARLNYLDLSDNQLSGQLPSSFENLTQLVRLNLSFNNWQCEIPNSLWELKGLGYLDLGRNNFSGTVDLHKLKNLESLLLDFNNISFVSKPEINATLPKLSTVSLVSCNLREFPRFLGYLKGLEWVDLSNNKIGGSVPSWMWNGSRETLMDMGLSHNYLTDFENGHINLPMLTYMDLSHNLLTSFVNNQINQSLPMLTYLDISSNSLKTALPSPPPLAVYYNISNNFLFGEIQSICRARSLVILDLSINRLNGGIPSCLGNMVSLSILNLGENKLEGMIHHDYPKGCALKIIDLTNNRLQGPIPRSLANCSMLEYLNLGYNQMHDRFPSWLSKLTKLKAIILKSNKFHGPVETHQNQFNFSNLHILDLSNNGFNGVLPSKLLQSFHAMKVIVSQDQLEYIHTSQRLPQSLDTAIAIVAYDMKLMNKGTEREYSKVPYALMGIDLSNNKFEGCIPDLVGDLKSLISLNLSNNILTGSIPPSIANLTVLESLDLSRNKLSGEIPQQLAQLTFLSSFDVSHNQLSGPIPRGSQFNTFGTSSFAMNEGLCGSPLPKKCTAVGDNIPLPPSPLKEENDNDSIFDLDWKVVLIGAGAGFFIGVVLGNLIIDEKSRWFLYYSKMMAKRWKTPRRHRIIRSRARN</sequence>
<dbReference type="FunFam" id="3.80.10.10:FF:000213">
    <property type="entry name" value="Tyrosine-sulfated glycopeptide receptor 1"/>
    <property type="match status" value="1"/>
</dbReference>
<dbReference type="InterPro" id="IPR046956">
    <property type="entry name" value="RLP23-like"/>
</dbReference>
<evidence type="ECO:0000256" key="6">
    <source>
        <dbReference type="ARBA" id="ARBA00022729"/>
    </source>
</evidence>
<keyword evidence="16" id="KW-1185">Reference proteome</keyword>
<feature type="transmembrane region" description="Helical" evidence="12">
    <location>
        <begin position="907"/>
        <end position="927"/>
    </location>
</feature>
<feature type="domain" description="Disease resistance R13L4/SHOC-2-like LRR" evidence="15">
    <location>
        <begin position="98"/>
        <end position="311"/>
    </location>
</feature>
<evidence type="ECO:0000313" key="16">
    <source>
        <dbReference type="Proteomes" id="UP000827889"/>
    </source>
</evidence>
<feature type="chain" id="PRO_5034130709" evidence="13">
    <location>
        <begin position="24"/>
        <end position="960"/>
    </location>
</feature>
<dbReference type="AlphaFoldDB" id="A0A8B8MWH0"/>
<accession>A0A8B8MWH0</accession>
<evidence type="ECO:0000256" key="12">
    <source>
        <dbReference type="SAM" id="Phobius"/>
    </source>
</evidence>
<dbReference type="InterPro" id="IPR055414">
    <property type="entry name" value="LRR_R13L4/SHOC2-like"/>
</dbReference>
<dbReference type="FunFam" id="3.80.10.10:FF:000095">
    <property type="entry name" value="LRR receptor-like serine/threonine-protein kinase GSO1"/>
    <property type="match status" value="1"/>
</dbReference>
<evidence type="ECO:0000313" key="17">
    <source>
        <dbReference type="RefSeq" id="XP_030514453.1"/>
    </source>
</evidence>
<evidence type="ECO:0000256" key="13">
    <source>
        <dbReference type="SAM" id="SignalP"/>
    </source>
</evidence>
<keyword evidence="10" id="KW-0675">Receptor</keyword>
<dbReference type="Proteomes" id="UP000827889">
    <property type="component" value="Chromosome 3"/>
</dbReference>
<evidence type="ECO:0000256" key="3">
    <source>
        <dbReference type="ARBA" id="ARBA00022475"/>
    </source>
</evidence>
<dbReference type="InterPro" id="IPR003591">
    <property type="entry name" value="Leu-rich_rpt_typical-subtyp"/>
</dbReference>
<dbReference type="FunFam" id="3.80.10.10:FF:000041">
    <property type="entry name" value="LRR receptor-like serine/threonine-protein kinase ERECTA"/>
    <property type="match status" value="1"/>
</dbReference>
<dbReference type="GeneID" id="115728254"/>
<dbReference type="OrthoDB" id="1687175at2759"/>
<evidence type="ECO:0000259" key="15">
    <source>
        <dbReference type="Pfam" id="PF23598"/>
    </source>
</evidence>
<dbReference type="KEGG" id="rarg:115728254"/>
<keyword evidence="5 12" id="KW-0812">Transmembrane</keyword>
<dbReference type="PANTHER" id="PTHR48061">
    <property type="entry name" value="LEUCINE-RICH REPEAT RECEPTOR PROTEIN KINASE EMS1-LIKE-RELATED"/>
    <property type="match status" value="1"/>
</dbReference>
<evidence type="ECO:0000256" key="7">
    <source>
        <dbReference type="ARBA" id="ARBA00022737"/>
    </source>
</evidence>
<evidence type="ECO:0000256" key="4">
    <source>
        <dbReference type="ARBA" id="ARBA00022614"/>
    </source>
</evidence>
<keyword evidence="6 13" id="KW-0732">Signal</keyword>
<evidence type="ECO:0000256" key="2">
    <source>
        <dbReference type="ARBA" id="ARBA00009592"/>
    </source>
</evidence>
<keyword evidence="7" id="KW-0677">Repeat</keyword>
<dbReference type="Pfam" id="PF00560">
    <property type="entry name" value="LRR_1"/>
    <property type="match status" value="4"/>
</dbReference>
<evidence type="ECO:0000256" key="11">
    <source>
        <dbReference type="ARBA" id="ARBA00023180"/>
    </source>
</evidence>
<dbReference type="SUPFAM" id="SSF52047">
    <property type="entry name" value="RNI-like"/>
    <property type="match status" value="2"/>
</dbReference>
<keyword evidence="11" id="KW-0325">Glycoprotein</keyword>
<proteinExistence type="inferred from homology"/>
<dbReference type="Gene3D" id="3.80.10.10">
    <property type="entry name" value="Ribonuclease Inhibitor"/>
    <property type="match status" value="5"/>
</dbReference>
<comment type="similarity">
    <text evidence="2">Belongs to the RLP family.</text>
</comment>
<dbReference type="SMART" id="SM00369">
    <property type="entry name" value="LRR_TYP"/>
    <property type="match status" value="10"/>
</dbReference>
<protein>
    <submittedName>
        <fullName evidence="17">Receptor-like protein 6</fullName>
    </submittedName>
</protein>
<organism evidence="16 17">
    <name type="scientific">Rhodamnia argentea</name>
    <dbReference type="NCBI Taxonomy" id="178133"/>
    <lineage>
        <taxon>Eukaryota</taxon>
        <taxon>Viridiplantae</taxon>
        <taxon>Streptophyta</taxon>
        <taxon>Embryophyta</taxon>
        <taxon>Tracheophyta</taxon>
        <taxon>Spermatophyta</taxon>
        <taxon>Magnoliopsida</taxon>
        <taxon>eudicotyledons</taxon>
        <taxon>Gunneridae</taxon>
        <taxon>Pentapetalae</taxon>
        <taxon>rosids</taxon>
        <taxon>malvids</taxon>
        <taxon>Myrtales</taxon>
        <taxon>Myrtaceae</taxon>
        <taxon>Myrtoideae</taxon>
        <taxon>Myrteae</taxon>
        <taxon>Australasian group</taxon>
        <taxon>Rhodamnia</taxon>
    </lineage>
</organism>
<dbReference type="Pfam" id="PF13855">
    <property type="entry name" value="LRR_8"/>
    <property type="match status" value="3"/>
</dbReference>
<keyword evidence="9 12" id="KW-0472">Membrane</keyword>
<keyword evidence="3" id="KW-1003">Cell membrane</keyword>
<dbReference type="GO" id="GO:0005886">
    <property type="term" value="C:plasma membrane"/>
    <property type="evidence" value="ECO:0007669"/>
    <property type="project" value="UniProtKB-SubCell"/>
</dbReference>
<evidence type="ECO:0000256" key="5">
    <source>
        <dbReference type="ARBA" id="ARBA00022692"/>
    </source>
</evidence>
<dbReference type="Pfam" id="PF23598">
    <property type="entry name" value="LRR_14"/>
    <property type="match status" value="1"/>
</dbReference>
<keyword evidence="4" id="KW-0433">Leucine-rich repeat</keyword>